<evidence type="ECO:0000313" key="6">
    <source>
        <dbReference type="EMBL" id="AZS37597.1"/>
    </source>
</evidence>
<sequence>MPPSAPDRHDRAAAATRAAAAATRRAAATAAARLADELRSRILAGEIPPGTPLREEELAGRHGVSRHTVRTALAALTAERIARAVAFAGTRVATLDDDELVALQQLRAALETEAVRLITAEHGAPWPATVVEEAEAALDRLAAAESAGDWITTTRAHAAVHRAIVNAAGSARIADAYAALESEILLLLAHVRPHYAAPGLADEHRRYLRLLPIDGGEAVRAHLEHSTQLIRAARSGESSDDRPEPLPVPHRGGR</sequence>
<dbReference type="Gene3D" id="1.10.10.10">
    <property type="entry name" value="Winged helix-like DNA-binding domain superfamily/Winged helix DNA-binding domain"/>
    <property type="match status" value="1"/>
</dbReference>
<dbReference type="SUPFAM" id="SSF48008">
    <property type="entry name" value="GntR ligand-binding domain-like"/>
    <property type="match status" value="1"/>
</dbReference>
<dbReference type="PROSITE" id="PS50949">
    <property type="entry name" value="HTH_GNTR"/>
    <property type="match status" value="1"/>
</dbReference>
<dbReference type="InterPro" id="IPR036390">
    <property type="entry name" value="WH_DNA-bd_sf"/>
</dbReference>
<keyword evidence="1" id="KW-0805">Transcription regulation</keyword>
<keyword evidence="2" id="KW-0238">DNA-binding</keyword>
<dbReference type="KEGG" id="mlv:CVS47_02237"/>
<dbReference type="Pfam" id="PF00392">
    <property type="entry name" value="GntR"/>
    <property type="match status" value="1"/>
</dbReference>
<keyword evidence="7" id="KW-1185">Reference proteome</keyword>
<evidence type="ECO:0000256" key="4">
    <source>
        <dbReference type="SAM" id="MobiDB-lite"/>
    </source>
</evidence>
<dbReference type="EMBL" id="CP031423">
    <property type="protein sequence ID" value="AZS37597.1"/>
    <property type="molecule type" value="Genomic_DNA"/>
</dbReference>
<dbReference type="Pfam" id="PF07729">
    <property type="entry name" value="FCD"/>
    <property type="match status" value="1"/>
</dbReference>
<keyword evidence="3" id="KW-0804">Transcription</keyword>
<evidence type="ECO:0000256" key="3">
    <source>
        <dbReference type="ARBA" id="ARBA00023163"/>
    </source>
</evidence>
<evidence type="ECO:0000256" key="2">
    <source>
        <dbReference type="ARBA" id="ARBA00023125"/>
    </source>
</evidence>
<dbReference type="Gene3D" id="1.20.120.530">
    <property type="entry name" value="GntR ligand-binding domain-like"/>
    <property type="match status" value="1"/>
</dbReference>
<feature type="region of interest" description="Disordered" evidence="4">
    <location>
        <begin position="231"/>
        <end position="254"/>
    </location>
</feature>
<dbReference type="OrthoDB" id="5243844at2"/>
<dbReference type="RefSeq" id="WP_127096135.1">
    <property type="nucleotide sequence ID" value="NZ_CP031423.1"/>
</dbReference>
<dbReference type="InterPro" id="IPR011711">
    <property type="entry name" value="GntR_C"/>
</dbReference>
<reference evidence="6 7" key="1">
    <citation type="submission" date="2018-08" db="EMBL/GenBank/DDBJ databases">
        <title>Microbacterium lemovicicum sp. nov., a bacterium isolated from a natural uranium-rich soil.</title>
        <authorList>
            <person name="ORTET P."/>
        </authorList>
    </citation>
    <scope>NUCLEOTIDE SEQUENCE [LARGE SCALE GENOMIC DNA]</scope>
    <source>
        <strain evidence="6 7">Viu22</strain>
    </source>
</reference>
<protein>
    <submittedName>
        <fullName evidence="6">Putative D-xylose utilization operon transcriptional repressor</fullName>
    </submittedName>
</protein>
<organism evidence="6 7">
    <name type="scientific">Microbacterium lemovicicum</name>
    <dbReference type="NCBI Taxonomy" id="1072463"/>
    <lineage>
        <taxon>Bacteria</taxon>
        <taxon>Bacillati</taxon>
        <taxon>Actinomycetota</taxon>
        <taxon>Actinomycetes</taxon>
        <taxon>Micrococcales</taxon>
        <taxon>Microbacteriaceae</taxon>
        <taxon>Microbacterium</taxon>
    </lineage>
</organism>
<dbReference type="InterPro" id="IPR036388">
    <property type="entry name" value="WH-like_DNA-bd_sf"/>
</dbReference>
<dbReference type="InterPro" id="IPR000524">
    <property type="entry name" value="Tscrpt_reg_HTH_GntR"/>
</dbReference>
<proteinExistence type="predicted"/>
<dbReference type="SUPFAM" id="SSF46785">
    <property type="entry name" value="Winged helix' DNA-binding domain"/>
    <property type="match status" value="1"/>
</dbReference>
<dbReference type="AlphaFoldDB" id="A0A3Q9J3H1"/>
<dbReference type="PANTHER" id="PTHR43537">
    <property type="entry name" value="TRANSCRIPTIONAL REGULATOR, GNTR FAMILY"/>
    <property type="match status" value="1"/>
</dbReference>
<dbReference type="InterPro" id="IPR008920">
    <property type="entry name" value="TF_FadR/GntR_C"/>
</dbReference>
<feature type="domain" description="HTH gntR-type" evidence="5">
    <location>
        <begin position="28"/>
        <end position="95"/>
    </location>
</feature>
<name>A0A3Q9J3H1_9MICO</name>
<dbReference type="PANTHER" id="PTHR43537:SF5">
    <property type="entry name" value="UXU OPERON TRANSCRIPTIONAL REGULATOR"/>
    <property type="match status" value="1"/>
</dbReference>
<evidence type="ECO:0000256" key="1">
    <source>
        <dbReference type="ARBA" id="ARBA00023015"/>
    </source>
</evidence>
<evidence type="ECO:0000313" key="7">
    <source>
        <dbReference type="Proteomes" id="UP000276888"/>
    </source>
</evidence>
<dbReference type="SMART" id="SM00345">
    <property type="entry name" value="HTH_GNTR"/>
    <property type="match status" value="1"/>
</dbReference>
<evidence type="ECO:0000259" key="5">
    <source>
        <dbReference type="PROSITE" id="PS50949"/>
    </source>
</evidence>
<dbReference type="GO" id="GO:0003700">
    <property type="term" value="F:DNA-binding transcription factor activity"/>
    <property type="evidence" value="ECO:0007669"/>
    <property type="project" value="InterPro"/>
</dbReference>
<gene>
    <name evidence="6" type="primary">gntR_1</name>
    <name evidence="6" type="ORF">CVS47_02237</name>
</gene>
<dbReference type="CDD" id="cd07377">
    <property type="entry name" value="WHTH_GntR"/>
    <property type="match status" value="1"/>
</dbReference>
<accession>A0A3Q9J3H1</accession>
<dbReference type="GO" id="GO:0003677">
    <property type="term" value="F:DNA binding"/>
    <property type="evidence" value="ECO:0007669"/>
    <property type="project" value="UniProtKB-KW"/>
</dbReference>
<dbReference type="Proteomes" id="UP000276888">
    <property type="component" value="Chromosome"/>
</dbReference>